<reference evidence="6" key="1">
    <citation type="journal article" date="2014" name="Int. J. Syst. Evol. Microbiol.">
        <title>Complete genome sequence of Corynebacterium casei LMG S-19264T (=DSM 44701T), isolated from a smear-ripened cheese.</title>
        <authorList>
            <consortium name="US DOE Joint Genome Institute (JGI-PGF)"/>
            <person name="Walter F."/>
            <person name="Albersmeier A."/>
            <person name="Kalinowski J."/>
            <person name="Ruckert C."/>
        </authorList>
    </citation>
    <scope>NUCLEOTIDE SEQUENCE</scope>
    <source>
        <strain evidence="6">CGMCC 4.7306</strain>
    </source>
</reference>
<dbReference type="RefSeq" id="WP_188893935.1">
    <property type="nucleotide sequence ID" value="NZ_BMMZ01000002.1"/>
</dbReference>
<evidence type="ECO:0000256" key="3">
    <source>
        <dbReference type="ARBA" id="ARBA00022912"/>
    </source>
</evidence>
<dbReference type="AlphaFoldDB" id="A0A917W067"/>
<organism evidence="6 7">
    <name type="scientific">Microlunatus endophyticus</name>
    <dbReference type="NCBI Taxonomy" id="1716077"/>
    <lineage>
        <taxon>Bacteria</taxon>
        <taxon>Bacillati</taxon>
        <taxon>Actinomycetota</taxon>
        <taxon>Actinomycetes</taxon>
        <taxon>Propionibacteriales</taxon>
        <taxon>Propionibacteriaceae</taxon>
        <taxon>Microlunatus</taxon>
    </lineage>
</organism>
<evidence type="ECO:0000313" key="7">
    <source>
        <dbReference type="Proteomes" id="UP000613840"/>
    </source>
</evidence>
<dbReference type="InterPro" id="IPR023485">
    <property type="entry name" value="Ptyr_pPase"/>
</dbReference>
<feature type="active site" evidence="4">
    <location>
        <position position="22"/>
    </location>
</feature>
<dbReference type="Proteomes" id="UP000613840">
    <property type="component" value="Unassembled WGS sequence"/>
</dbReference>
<dbReference type="Pfam" id="PF01451">
    <property type="entry name" value="LMWPc"/>
    <property type="match status" value="1"/>
</dbReference>
<evidence type="ECO:0000259" key="5">
    <source>
        <dbReference type="SMART" id="SM00226"/>
    </source>
</evidence>
<evidence type="ECO:0000256" key="1">
    <source>
        <dbReference type="ARBA" id="ARBA00011063"/>
    </source>
</evidence>
<dbReference type="PANTHER" id="PTHR11717:SF31">
    <property type="entry name" value="LOW MOLECULAR WEIGHT PROTEIN-TYROSINE-PHOSPHATASE ETP-RELATED"/>
    <property type="match status" value="1"/>
</dbReference>
<comment type="similarity">
    <text evidence="1">Belongs to the low molecular weight phosphotyrosine protein phosphatase family.</text>
</comment>
<dbReference type="SUPFAM" id="SSF52788">
    <property type="entry name" value="Phosphotyrosine protein phosphatases I"/>
    <property type="match status" value="1"/>
</dbReference>
<dbReference type="PRINTS" id="PR00719">
    <property type="entry name" value="LMWPTPASE"/>
</dbReference>
<dbReference type="InterPro" id="IPR050438">
    <property type="entry name" value="LMW_PTPase"/>
</dbReference>
<dbReference type="InterPro" id="IPR017867">
    <property type="entry name" value="Tyr_phospatase_low_mol_wt"/>
</dbReference>
<feature type="domain" description="Phosphotyrosine protein phosphatase I" evidence="5">
    <location>
        <begin position="10"/>
        <end position="129"/>
    </location>
</feature>
<dbReference type="EMBL" id="BMMZ01000002">
    <property type="protein sequence ID" value="GGL52380.1"/>
    <property type="molecule type" value="Genomic_DNA"/>
</dbReference>
<comment type="caution">
    <text evidence="6">The sequence shown here is derived from an EMBL/GenBank/DDBJ whole genome shotgun (WGS) entry which is preliminary data.</text>
</comment>
<gene>
    <name evidence="6" type="ORF">GCM10011575_08400</name>
</gene>
<keyword evidence="3" id="KW-0904">Protein phosphatase</keyword>
<keyword evidence="7" id="KW-1185">Reference proteome</keyword>
<dbReference type="SMART" id="SM00226">
    <property type="entry name" value="LMWPc"/>
    <property type="match status" value="1"/>
</dbReference>
<protein>
    <submittedName>
        <fullName evidence="6">Low molecular weight phosphatase family protein</fullName>
    </submittedName>
</protein>
<feature type="active site" description="Nucleophile" evidence="4">
    <location>
        <position position="16"/>
    </location>
</feature>
<name>A0A917W067_9ACTN</name>
<dbReference type="PANTHER" id="PTHR11717">
    <property type="entry name" value="LOW MOLECULAR WEIGHT PROTEIN TYROSINE PHOSPHATASE"/>
    <property type="match status" value="1"/>
</dbReference>
<sequence length="211" mass="21677">MDPAADRTPGSVLAVCTGNVCRSPYIERVLAARLAGTRIRVTSAGIGALVGSAMEPRVARRVVEAGGQADGFVARQLTPQLVGQADLILCASREHRAAVVRMEPAVLQRTFALADFAQLATAIQRLPAQAAVAPAGGPTSAVARLVGLVPLVRATVSPLAAGAAGIIDPYRRSDRTVARMVRQIEELLGPVEAALRGAVSAEESAGDAAVS</sequence>
<evidence type="ECO:0000256" key="4">
    <source>
        <dbReference type="PIRSR" id="PIRSR617867-1"/>
    </source>
</evidence>
<dbReference type="GO" id="GO:0004725">
    <property type="term" value="F:protein tyrosine phosphatase activity"/>
    <property type="evidence" value="ECO:0007669"/>
    <property type="project" value="InterPro"/>
</dbReference>
<dbReference type="Gene3D" id="3.40.50.2300">
    <property type="match status" value="1"/>
</dbReference>
<accession>A0A917W067</accession>
<evidence type="ECO:0000256" key="2">
    <source>
        <dbReference type="ARBA" id="ARBA00022801"/>
    </source>
</evidence>
<dbReference type="InterPro" id="IPR036196">
    <property type="entry name" value="Ptyr_pPase_sf"/>
</dbReference>
<reference evidence="6" key="2">
    <citation type="submission" date="2020-09" db="EMBL/GenBank/DDBJ databases">
        <authorList>
            <person name="Sun Q."/>
            <person name="Zhou Y."/>
        </authorList>
    </citation>
    <scope>NUCLEOTIDE SEQUENCE</scope>
    <source>
        <strain evidence="6">CGMCC 4.7306</strain>
    </source>
</reference>
<evidence type="ECO:0000313" key="6">
    <source>
        <dbReference type="EMBL" id="GGL52380.1"/>
    </source>
</evidence>
<proteinExistence type="inferred from homology"/>
<keyword evidence="2" id="KW-0378">Hydrolase</keyword>